<protein>
    <submittedName>
        <fullName evidence="6">Hydroxyacylglutathione hydrolase</fullName>
        <ecNumber evidence="6">3.1.2.6</ecNumber>
    </submittedName>
</protein>
<evidence type="ECO:0000256" key="4">
    <source>
        <dbReference type="ARBA" id="ARBA00022833"/>
    </source>
</evidence>
<dbReference type="InterPro" id="IPR036866">
    <property type="entry name" value="RibonucZ/Hydroxyglut_hydro"/>
</dbReference>
<comment type="cofactor">
    <cofactor evidence="1">
        <name>Zn(2+)</name>
        <dbReference type="ChEBI" id="CHEBI:29105"/>
    </cofactor>
</comment>
<evidence type="ECO:0000313" key="6">
    <source>
        <dbReference type="EMBL" id="SFV51946.1"/>
    </source>
</evidence>
<reference evidence="6" key="1">
    <citation type="submission" date="2016-10" db="EMBL/GenBank/DDBJ databases">
        <authorList>
            <person name="de Groot N.N."/>
        </authorList>
    </citation>
    <scope>NUCLEOTIDE SEQUENCE</scope>
</reference>
<dbReference type="SMART" id="SM00849">
    <property type="entry name" value="Lactamase_B"/>
    <property type="match status" value="1"/>
</dbReference>
<feature type="domain" description="Metallo-beta-lactamase" evidence="5">
    <location>
        <begin position="12"/>
        <end position="173"/>
    </location>
</feature>
<keyword evidence="3 6" id="KW-0378">Hydrolase</keyword>
<evidence type="ECO:0000256" key="3">
    <source>
        <dbReference type="ARBA" id="ARBA00022801"/>
    </source>
</evidence>
<organism evidence="6">
    <name type="scientific">hydrothermal vent metagenome</name>
    <dbReference type="NCBI Taxonomy" id="652676"/>
    <lineage>
        <taxon>unclassified sequences</taxon>
        <taxon>metagenomes</taxon>
        <taxon>ecological metagenomes</taxon>
    </lineage>
</organism>
<dbReference type="Gene3D" id="3.60.15.10">
    <property type="entry name" value="Ribonuclease Z/Hydroxyacylglutathione hydrolase-like"/>
    <property type="match status" value="1"/>
</dbReference>
<dbReference type="EC" id="3.1.2.6" evidence="6"/>
<dbReference type="PANTHER" id="PTHR46233">
    <property type="entry name" value="HYDROXYACYLGLUTATHIONE HYDROLASE GLOC"/>
    <property type="match status" value="1"/>
</dbReference>
<dbReference type="SUPFAM" id="SSF56281">
    <property type="entry name" value="Metallo-hydrolase/oxidoreductase"/>
    <property type="match status" value="1"/>
</dbReference>
<dbReference type="AlphaFoldDB" id="A0A1W1BEF6"/>
<dbReference type="CDD" id="cd06262">
    <property type="entry name" value="metallo-hydrolase-like_MBL-fold"/>
    <property type="match status" value="1"/>
</dbReference>
<dbReference type="Pfam" id="PF00753">
    <property type="entry name" value="Lactamase_B"/>
    <property type="match status" value="1"/>
</dbReference>
<keyword evidence="4" id="KW-0862">Zinc</keyword>
<accession>A0A1W1BEF6</accession>
<evidence type="ECO:0000256" key="2">
    <source>
        <dbReference type="ARBA" id="ARBA00022723"/>
    </source>
</evidence>
<gene>
    <name evidence="6" type="ORF">MNB_SM-4-1442</name>
</gene>
<dbReference type="InterPro" id="IPR001279">
    <property type="entry name" value="Metallo-B-lactamas"/>
</dbReference>
<dbReference type="GO" id="GO:0046872">
    <property type="term" value="F:metal ion binding"/>
    <property type="evidence" value="ECO:0007669"/>
    <property type="project" value="UniProtKB-KW"/>
</dbReference>
<dbReference type="EMBL" id="FPHF01000015">
    <property type="protein sequence ID" value="SFV51946.1"/>
    <property type="molecule type" value="Genomic_DNA"/>
</dbReference>
<dbReference type="InterPro" id="IPR051453">
    <property type="entry name" value="MBL_Glyoxalase_II"/>
</dbReference>
<evidence type="ECO:0000256" key="1">
    <source>
        <dbReference type="ARBA" id="ARBA00001947"/>
    </source>
</evidence>
<evidence type="ECO:0000259" key="5">
    <source>
        <dbReference type="SMART" id="SM00849"/>
    </source>
</evidence>
<proteinExistence type="predicted"/>
<keyword evidence="2" id="KW-0479">Metal-binding</keyword>
<dbReference type="PANTHER" id="PTHR46233:SF3">
    <property type="entry name" value="HYDROXYACYLGLUTATHIONE HYDROLASE GLOC"/>
    <property type="match status" value="1"/>
</dbReference>
<name>A0A1W1BEF6_9ZZZZ</name>
<sequence length="173" mass="19428">MKIKVQAMGVYQTNCYIVSLEGKDFIIDPGVNSLEWIKSNVTNPIAILNTHGHFDHVWSNTQVAQEYGIDLYTPEGDLPFLTDSSWMPDLPPSFPDVIIKGDEELDFDGIKVKFRHFPGHCPGCSTIEIGDAMFSGDFIFKRSIGRSDFPMSNPADMKTSLEKFKLLDFDKTG</sequence>
<dbReference type="GO" id="GO:0004416">
    <property type="term" value="F:hydroxyacylglutathione hydrolase activity"/>
    <property type="evidence" value="ECO:0007669"/>
    <property type="project" value="UniProtKB-EC"/>
</dbReference>